<evidence type="ECO:0000256" key="2">
    <source>
        <dbReference type="SAM" id="SignalP"/>
    </source>
</evidence>
<feature type="region of interest" description="Disordered" evidence="1">
    <location>
        <begin position="129"/>
        <end position="177"/>
    </location>
</feature>
<feature type="chain" id="PRO_5019040202" evidence="2">
    <location>
        <begin position="19"/>
        <end position="345"/>
    </location>
</feature>
<gene>
    <name evidence="3" type="ORF">ATL39_2137</name>
</gene>
<comment type="caution">
    <text evidence="3">The sequence shown here is derived from an EMBL/GenBank/DDBJ whole genome shotgun (WGS) entry which is preliminary data.</text>
</comment>
<keyword evidence="4" id="KW-1185">Reference proteome</keyword>
<sequence>MKKTLLYSLITGASLAMAACGGSSEEDSEASGDQDEALQVYTTLYAWEYVTERIGGEHVEVNNIVPAGTDVHNFEPTAQTMVDIAESDMFVYTGAGMEGFAGAINDSIENEDVTSLEVTNGMELASYEHDHSHAEEDGHSDEEHGHDEEHAHEEEEDHSEEEHAEEEESHGDQDPHVWLDPALTKEAAETIKNELASKNPEQEAVFQENYDALSEELDSLDSDFSEMASGSEKDSFLVSHAGYGYWEERYDIHQIGISGLSPSNEPSQRQIQEIIALAEENNLNYVMVEQNIPSNTADVVQDETGAEALELHNLESLSEEEINSGEDYFSLMEQNVSNLDQALNN</sequence>
<protein>
    <submittedName>
        <fullName evidence="3">Zinc transport system substrate-binding protein</fullName>
    </submittedName>
</protein>
<dbReference type="OrthoDB" id="9810636at2"/>
<dbReference type="Gene3D" id="3.40.50.1980">
    <property type="entry name" value="Nitrogenase molybdenum iron protein domain"/>
    <property type="match status" value="3"/>
</dbReference>
<dbReference type="InterPro" id="IPR006127">
    <property type="entry name" value="ZnuA-like"/>
</dbReference>
<evidence type="ECO:0000313" key="4">
    <source>
        <dbReference type="Proteomes" id="UP000285120"/>
    </source>
</evidence>
<feature type="compositionally biased region" description="Acidic residues" evidence="1">
    <location>
        <begin position="154"/>
        <end position="169"/>
    </location>
</feature>
<feature type="compositionally biased region" description="Basic and acidic residues" evidence="1">
    <location>
        <begin position="129"/>
        <end position="153"/>
    </location>
</feature>
<reference evidence="3 4" key="1">
    <citation type="submission" date="2018-09" db="EMBL/GenBank/DDBJ databases">
        <title>Genomic Encyclopedia of Archaeal and Bacterial Type Strains, Phase II (KMG-II): from individual species to whole genera.</title>
        <authorList>
            <person name="Goeker M."/>
        </authorList>
    </citation>
    <scope>NUCLEOTIDE SEQUENCE [LARGE SCALE GENOMIC DNA]</scope>
    <source>
        <strain evidence="3 4">DSM 17008</strain>
    </source>
</reference>
<name>A0A419V393_9BACL</name>
<feature type="signal peptide" evidence="2">
    <location>
        <begin position="1"/>
        <end position="18"/>
    </location>
</feature>
<dbReference type="GO" id="GO:0046872">
    <property type="term" value="F:metal ion binding"/>
    <property type="evidence" value="ECO:0007669"/>
    <property type="project" value="InterPro"/>
</dbReference>
<evidence type="ECO:0000256" key="1">
    <source>
        <dbReference type="SAM" id="MobiDB-lite"/>
    </source>
</evidence>
<dbReference type="PANTHER" id="PTHR42953:SF8">
    <property type="entry name" value="ZINT DOMAIN-CONTAINING PROTEIN"/>
    <property type="match status" value="1"/>
</dbReference>
<proteinExistence type="predicted"/>
<keyword evidence="2" id="KW-0732">Signal</keyword>
<dbReference type="PANTHER" id="PTHR42953">
    <property type="entry name" value="HIGH-AFFINITY ZINC UPTAKE SYSTEM PROTEIN ZNUA-RELATED"/>
    <property type="match status" value="1"/>
</dbReference>
<organism evidence="3 4">
    <name type="scientific">Sinobaca qinghaiensis</name>
    <dbReference type="NCBI Taxonomy" id="342944"/>
    <lineage>
        <taxon>Bacteria</taxon>
        <taxon>Bacillati</taxon>
        <taxon>Bacillota</taxon>
        <taxon>Bacilli</taxon>
        <taxon>Bacillales</taxon>
        <taxon>Sporolactobacillaceae</taxon>
        <taxon>Sinobaca</taxon>
    </lineage>
</organism>
<dbReference type="GO" id="GO:0030001">
    <property type="term" value="P:metal ion transport"/>
    <property type="evidence" value="ECO:0007669"/>
    <property type="project" value="InterPro"/>
</dbReference>
<dbReference type="Proteomes" id="UP000285120">
    <property type="component" value="Unassembled WGS sequence"/>
</dbReference>
<accession>A0A419V393</accession>
<evidence type="ECO:0000313" key="3">
    <source>
        <dbReference type="EMBL" id="RKD72940.1"/>
    </source>
</evidence>
<dbReference type="AlphaFoldDB" id="A0A419V393"/>
<dbReference type="EMBL" id="RAPK01000009">
    <property type="protein sequence ID" value="RKD72940.1"/>
    <property type="molecule type" value="Genomic_DNA"/>
</dbReference>
<dbReference type="InterPro" id="IPR050492">
    <property type="entry name" value="Bact_metal-bind_prot9"/>
</dbReference>
<dbReference type="Pfam" id="PF01297">
    <property type="entry name" value="ZnuA"/>
    <property type="match status" value="1"/>
</dbReference>
<dbReference type="RefSeq" id="WP_120193330.1">
    <property type="nucleotide sequence ID" value="NZ_RAPK01000009.1"/>
</dbReference>
<dbReference type="PROSITE" id="PS51257">
    <property type="entry name" value="PROKAR_LIPOPROTEIN"/>
    <property type="match status" value="1"/>
</dbReference>
<dbReference type="SUPFAM" id="SSF53807">
    <property type="entry name" value="Helical backbone' metal receptor"/>
    <property type="match status" value="1"/>
</dbReference>